<sequence length="147" mass="15795">MSDPVWWGGRAPSPEALDALGEGTMTAHLGIEFVEAGDDWVRARMPVDARTHQPYGRLHGGASVALAETVGSVGAAHTVDPENFAAVGMEINANHVRGVRDGWVYATARPESRGRTAQVWSIRIEDGQGRLVCISRLTVAVIPRDRA</sequence>
<keyword evidence="2 4" id="KW-0378">Hydrolase</keyword>
<dbReference type="AlphaFoldDB" id="A0A7Z0BV95"/>
<dbReference type="PANTHER" id="PTHR43240">
    <property type="entry name" value="1,4-DIHYDROXY-2-NAPHTHOYL-COA THIOESTERASE 1"/>
    <property type="match status" value="1"/>
</dbReference>
<dbReference type="InterPro" id="IPR029069">
    <property type="entry name" value="HotDog_dom_sf"/>
</dbReference>
<protein>
    <submittedName>
        <fullName evidence="4">1,4-dihydroxy-2-naphthoyl-CoA hydrolase</fullName>
        <ecNumber evidence="4">3.1.2.28</ecNumber>
    </submittedName>
</protein>
<gene>
    <name evidence="4" type="ORF">FHS75_002365</name>
</gene>
<name>A0A7Z0BV95_9SPHN</name>
<dbReference type="GO" id="GO:0005829">
    <property type="term" value="C:cytosol"/>
    <property type="evidence" value="ECO:0007669"/>
    <property type="project" value="TreeGrafter"/>
</dbReference>
<feature type="domain" description="Thioesterase" evidence="3">
    <location>
        <begin position="55"/>
        <end position="133"/>
    </location>
</feature>
<reference evidence="4 5" key="1">
    <citation type="submission" date="2020-07" db="EMBL/GenBank/DDBJ databases">
        <title>Genomic Encyclopedia of Type Strains, Phase IV (KMG-IV): sequencing the most valuable type-strain genomes for metagenomic binning, comparative biology and taxonomic classification.</title>
        <authorList>
            <person name="Goeker M."/>
        </authorList>
    </citation>
    <scope>NUCLEOTIDE SEQUENCE [LARGE SCALE GENOMIC DNA]</scope>
    <source>
        <strain evidence="4 5">DSM 29043</strain>
    </source>
</reference>
<keyword evidence="5" id="KW-1185">Reference proteome</keyword>
<dbReference type="EMBL" id="JACBZF010000004">
    <property type="protein sequence ID" value="NYH96033.1"/>
    <property type="molecule type" value="Genomic_DNA"/>
</dbReference>
<evidence type="ECO:0000313" key="4">
    <source>
        <dbReference type="EMBL" id="NYH96033.1"/>
    </source>
</evidence>
<accession>A0A7Z0BV95</accession>
<dbReference type="Proteomes" id="UP000522081">
    <property type="component" value="Unassembled WGS sequence"/>
</dbReference>
<comment type="caution">
    <text evidence="4">The sequence shown here is derived from an EMBL/GenBank/DDBJ whole genome shotgun (WGS) entry which is preliminary data.</text>
</comment>
<evidence type="ECO:0000313" key="5">
    <source>
        <dbReference type="Proteomes" id="UP000522081"/>
    </source>
</evidence>
<dbReference type="CDD" id="cd03443">
    <property type="entry name" value="PaaI_thioesterase"/>
    <property type="match status" value="1"/>
</dbReference>
<evidence type="ECO:0000259" key="3">
    <source>
        <dbReference type="Pfam" id="PF03061"/>
    </source>
</evidence>
<organism evidence="4 5">
    <name type="scientific">Novosphingobium marinum</name>
    <dbReference type="NCBI Taxonomy" id="1514948"/>
    <lineage>
        <taxon>Bacteria</taxon>
        <taxon>Pseudomonadati</taxon>
        <taxon>Pseudomonadota</taxon>
        <taxon>Alphaproteobacteria</taxon>
        <taxon>Sphingomonadales</taxon>
        <taxon>Sphingomonadaceae</taxon>
        <taxon>Novosphingobium</taxon>
    </lineage>
</organism>
<dbReference type="Pfam" id="PF03061">
    <property type="entry name" value="4HBT"/>
    <property type="match status" value="1"/>
</dbReference>
<dbReference type="GO" id="GO:0061522">
    <property type="term" value="F:1,4-dihydroxy-2-naphthoyl-CoA thioesterase activity"/>
    <property type="evidence" value="ECO:0007669"/>
    <property type="project" value="UniProtKB-EC"/>
</dbReference>
<dbReference type="RefSeq" id="WP_179407887.1">
    <property type="nucleotide sequence ID" value="NZ_BMGF01000004.1"/>
</dbReference>
<dbReference type="NCBIfam" id="TIGR00369">
    <property type="entry name" value="unchar_dom_1"/>
    <property type="match status" value="1"/>
</dbReference>
<dbReference type="PANTHER" id="PTHR43240:SF5">
    <property type="entry name" value="1,4-DIHYDROXY-2-NAPHTHOYL-COA THIOESTERASE 1"/>
    <property type="match status" value="1"/>
</dbReference>
<dbReference type="InterPro" id="IPR006683">
    <property type="entry name" value="Thioestr_dom"/>
</dbReference>
<dbReference type="InterPro" id="IPR003736">
    <property type="entry name" value="PAAI_dom"/>
</dbReference>
<comment type="similarity">
    <text evidence="1">Belongs to the thioesterase PaaI family.</text>
</comment>
<evidence type="ECO:0000256" key="1">
    <source>
        <dbReference type="ARBA" id="ARBA00008324"/>
    </source>
</evidence>
<dbReference type="EC" id="3.1.2.28" evidence="4"/>
<dbReference type="Gene3D" id="3.10.129.10">
    <property type="entry name" value="Hotdog Thioesterase"/>
    <property type="match status" value="1"/>
</dbReference>
<evidence type="ECO:0000256" key="2">
    <source>
        <dbReference type="ARBA" id="ARBA00022801"/>
    </source>
</evidence>
<proteinExistence type="inferred from homology"/>
<dbReference type="SUPFAM" id="SSF54637">
    <property type="entry name" value="Thioesterase/thiol ester dehydrase-isomerase"/>
    <property type="match status" value="1"/>
</dbReference>